<dbReference type="Pfam" id="PF25815">
    <property type="entry name" value="CTHRC1_C"/>
    <property type="match status" value="2"/>
</dbReference>
<keyword evidence="4" id="KW-1185">Reference proteome</keyword>
<dbReference type="Proteomes" id="UP001152797">
    <property type="component" value="Unassembled WGS sequence"/>
</dbReference>
<reference evidence="3" key="2">
    <citation type="submission" date="2024-04" db="EMBL/GenBank/DDBJ databases">
        <authorList>
            <person name="Chen Y."/>
            <person name="Shah S."/>
            <person name="Dougan E. K."/>
            <person name="Thang M."/>
            <person name="Chan C."/>
        </authorList>
    </citation>
    <scope>NUCLEOTIDE SEQUENCE [LARGE SCALE GENOMIC DNA]</scope>
</reference>
<name>A0A9P1CAK6_9DINO</name>
<accession>A0A9P1CAK6</accession>
<protein>
    <recommendedName>
        <fullName evidence="1">CTHRC1 C-terminal domain-containing protein</fullName>
    </recommendedName>
</protein>
<feature type="domain" description="CTHRC1 C-terminal" evidence="1">
    <location>
        <begin position="95"/>
        <end position="205"/>
    </location>
</feature>
<evidence type="ECO:0000313" key="2">
    <source>
        <dbReference type="EMBL" id="CAI3987628.1"/>
    </source>
</evidence>
<dbReference type="EMBL" id="CAMXCT010001185">
    <property type="protein sequence ID" value="CAI3987628.1"/>
    <property type="molecule type" value="Genomic_DNA"/>
</dbReference>
<dbReference type="AlphaFoldDB" id="A0A9P1CAK6"/>
<feature type="domain" description="CTHRC1 C-terminal" evidence="1">
    <location>
        <begin position="247"/>
        <end position="345"/>
    </location>
</feature>
<dbReference type="EMBL" id="CAMXCT030001185">
    <property type="protein sequence ID" value="CAL4774940.1"/>
    <property type="molecule type" value="Genomic_DNA"/>
</dbReference>
<evidence type="ECO:0000313" key="3">
    <source>
        <dbReference type="EMBL" id="CAL1141003.1"/>
    </source>
</evidence>
<gene>
    <name evidence="2" type="ORF">C1SCF055_LOCUS14883</name>
</gene>
<comment type="caution">
    <text evidence="2">The sequence shown here is derived from an EMBL/GenBank/DDBJ whole genome shotgun (WGS) entry which is preliminary data.</text>
</comment>
<dbReference type="OrthoDB" id="5985978at2759"/>
<dbReference type="EMBL" id="CAMXCT020001185">
    <property type="protein sequence ID" value="CAL1141003.1"/>
    <property type="molecule type" value="Genomic_DNA"/>
</dbReference>
<evidence type="ECO:0000313" key="4">
    <source>
        <dbReference type="Proteomes" id="UP001152797"/>
    </source>
</evidence>
<dbReference type="InterPro" id="IPR057873">
    <property type="entry name" value="CTHRC1_C"/>
</dbReference>
<reference evidence="2" key="1">
    <citation type="submission" date="2022-10" db="EMBL/GenBank/DDBJ databases">
        <authorList>
            <person name="Chen Y."/>
            <person name="Dougan E. K."/>
            <person name="Chan C."/>
            <person name="Rhodes N."/>
            <person name="Thang M."/>
        </authorList>
    </citation>
    <scope>NUCLEOTIDE SEQUENCE</scope>
</reference>
<evidence type="ECO:0000259" key="1">
    <source>
        <dbReference type="Pfam" id="PF25815"/>
    </source>
</evidence>
<organism evidence="2">
    <name type="scientific">Cladocopium goreaui</name>
    <dbReference type="NCBI Taxonomy" id="2562237"/>
    <lineage>
        <taxon>Eukaryota</taxon>
        <taxon>Sar</taxon>
        <taxon>Alveolata</taxon>
        <taxon>Dinophyceae</taxon>
        <taxon>Suessiales</taxon>
        <taxon>Symbiodiniaceae</taxon>
        <taxon>Cladocopium</taxon>
    </lineage>
</organism>
<proteinExistence type="predicted"/>
<sequence>MVRRKHCLTRTQQIFRELTKRSVIEWHWGPPANVVALNAKSRCLANHCLDDLRRANLWVPRCEALEEDGTPSCEEISRQDPSLLDLYGITKNGPADGKDAGAINGRELKFYKKSATGLQFFQSDNFRVHSSHSASRWELKIDGATCPSGKMAQDLYVQPHMNPHRINGFGFHCKGVGKGDHKVTVHVGPTPGYESAGRHDAYTGHGWGKNAAWHLEAQEIPADYQLYHFKSGAGGDGRSSGVVNGRTLKFKKLYKDSRLRLFYSDNLRTYSGSYASCRWTIRVDGQACKSGNIAGDVYVHPHDNPHRPRSFAGYCDDVSVGEHTVDVFIGTTPGYSYCGGWTGWHPSGGGAHYLLEAEEIPNPSSYPMLHYKMAHTSDGRDAGALAHYQLSFEKKNKETSLRLFLTENLRAYSSQYGCTCTWELWQNRGKKVMF</sequence>